<dbReference type="PANTHER" id="PTHR43423:SF1">
    <property type="entry name" value="ABC TRANSPORTER I FAMILY MEMBER 17"/>
    <property type="match status" value="1"/>
</dbReference>
<keyword evidence="2" id="KW-0813">Transport</keyword>
<evidence type="ECO:0000313" key="6">
    <source>
        <dbReference type="EMBL" id="MBY0754144.1"/>
    </source>
</evidence>
<evidence type="ECO:0000256" key="2">
    <source>
        <dbReference type="ARBA" id="ARBA00022448"/>
    </source>
</evidence>
<dbReference type="Proteomes" id="UP001299068">
    <property type="component" value="Unassembled WGS sequence"/>
</dbReference>
<feature type="domain" description="ABC transporter" evidence="5">
    <location>
        <begin position="4"/>
        <end position="218"/>
    </location>
</feature>
<keyword evidence="4 6" id="KW-0067">ATP-binding</keyword>
<dbReference type="PANTHER" id="PTHR43423">
    <property type="entry name" value="ABC TRANSPORTER I FAMILY MEMBER 17"/>
    <property type="match status" value="1"/>
</dbReference>
<keyword evidence="3" id="KW-0547">Nucleotide-binding</keyword>
<dbReference type="InterPro" id="IPR027417">
    <property type="entry name" value="P-loop_NTPase"/>
</dbReference>
<evidence type="ECO:0000259" key="5">
    <source>
        <dbReference type="PROSITE" id="PS50893"/>
    </source>
</evidence>
<evidence type="ECO:0000256" key="4">
    <source>
        <dbReference type="ARBA" id="ARBA00022840"/>
    </source>
</evidence>
<reference evidence="6 7" key="1">
    <citation type="journal article" date="2021" name="Cell Host Microbe">
        <title>in vivo commensal control of Clostridioides difficile virulence.</title>
        <authorList>
            <person name="Girinathan B.P."/>
            <person name="Dibenedetto N."/>
            <person name="Worley J.N."/>
            <person name="Peltier J."/>
            <person name="Arrieta-Ortiz M.L."/>
            <person name="Rupa Christinal Immanuel S."/>
            <person name="Lavin R."/>
            <person name="Delaney M.L."/>
            <person name="Cummins C."/>
            <person name="Hoffmann M."/>
            <person name="Luo Y."/>
            <person name="Gonzalez-Escalona N."/>
            <person name="Allard M."/>
            <person name="Onderdonk A.B."/>
            <person name="Gerber G.K."/>
            <person name="Sonenshein A.L."/>
            <person name="Baliga N."/>
            <person name="Dupuy B."/>
            <person name="Bry L."/>
        </authorList>
    </citation>
    <scope>NUCLEOTIDE SEQUENCE [LARGE SCALE GENOMIC DNA]</scope>
    <source>
        <strain evidence="6 7">DSM 599</strain>
    </source>
</reference>
<dbReference type="InterPro" id="IPR003439">
    <property type="entry name" value="ABC_transporter-like_ATP-bd"/>
</dbReference>
<gene>
    <name evidence="6" type="ORF">K5V21_01615</name>
</gene>
<name>A0ABS7KTT8_CLOSR</name>
<dbReference type="EMBL" id="JAIKTU010000001">
    <property type="protein sequence ID" value="MBY0754144.1"/>
    <property type="molecule type" value="Genomic_DNA"/>
</dbReference>
<organism evidence="6 7">
    <name type="scientific">Clostridium sardiniense</name>
    <name type="common">Clostridium absonum</name>
    <dbReference type="NCBI Taxonomy" id="29369"/>
    <lineage>
        <taxon>Bacteria</taxon>
        <taxon>Bacillati</taxon>
        <taxon>Bacillota</taxon>
        <taxon>Clostridia</taxon>
        <taxon>Eubacteriales</taxon>
        <taxon>Clostridiaceae</taxon>
        <taxon>Clostridium</taxon>
    </lineage>
</organism>
<dbReference type="PROSITE" id="PS00211">
    <property type="entry name" value="ABC_TRANSPORTER_1"/>
    <property type="match status" value="1"/>
</dbReference>
<accession>A0ABS7KTT8</accession>
<protein>
    <submittedName>
        <fullName evidence="6">ATP-binding cassette domain-containing protein</fullName>
    </submittedName>
</protein>
<dbReference type="Pfam" id="PF00005">
    <property type="entry name" value="ABC_tran"/>
    <property type="match status" value="1"/>
</dbReference>
<dbReference type="InterPro" id="IPR003593">
    <property type="entry name" value="AAA+_ATPase"/>
</dbReference>
<keyword evidence="7" id="KW-1185">Reference proteome</keyword>
<sequence length="219" mass="25172">MKILELNKVYYDVDHEKNIINGVSFQVNEGDCISIIGESGSGKSTLMKVCADLIEIESGSIKYRDKEYEDYEPTELRRKVSYCTQSACLFGDTVYDNLEFPFKIRNNDVDKDKMIYFLNLFNLDESYLDKQISSLSGGERQRVGLIRNVIFKPDILLLDEVTSALDISNTKNIQDYVKKINSEGVTVLWITHSEEQSTSIFNKRIIFSKGNIEKMEELN</sequence>
<dbReference type="RefSeq" id="WP_221858564.1">
    <property type="nucleotide sequence ID" value="NZ_JAIKTU010000001.1"/>
</dbReference>
<dbReference type="SMART" id="SM00382">
    <property type="entry name" value="AAA"/>
    <property type="match status" value="1"/>
</dbReference>
<dbReference type="Gene3D" id="3.40.50.300">
    <property type="entry name" value="P-loop containing nucleotide triphosphate hydrolases"/>
    <property type="match status" value="1"/>
</dbReference>
<evidence type="ECO:0000313" key="7">
    <source>
        <dbReference type="Proteomes" id="UP001299068"/>
    </source>
</evidence>
<evidence type="ECO:0000256" key="3">
    <source>
        <dbReference type="ARBA" id="ARBA00022741"/>
    </source>
</evidence>
<dbReference type="InterPro" id="IPR017871">
    <property type="entry name" value="ABC_transporter-like_CS"/>
</dbReference>
<comment type="caution">
    <text evidence="6">The sequence shown here is derived from an EMBL/GenBank/DDBJ whole genome shotgun (WGS) entry which is preliminary data.</text>
</comment>
<dbReference type="PROSITE" id="PS50893">
    <property type="entry name" value="ABC_TRANSPORTER_2"/>
    <property type="match status" value="1"/>
</dbReference>
<dbReference type="SUPFAM" id="SSF52540">
    <property type="entry name" value="P-loop containing nucleoside triphosphate hydrolases"/>
    <property type="match status" value="1"/>
</dbReference>
<proteinExistence type="predicted"/>
<dbReference type="InterPro" id="IPR015856">
    <property type="entry name" value="ABC_transpr_CbiO/EcfA_su"/>
</dbReference>
<evidence type="ECO:0000256" key="1">
    <source>
        <dbReference type="ARBA" id="ARBA00004202"/>
    </source>
</evidence>
<dbReference type="GO" id="GO:0005524">
    <property type="term" value="F:ATP binding"/>
    <property type="evidence" value="ECO:0007669"/>
    <property type="project" value="UniProtKB-KW"/>
</dbReference>
<dbReference type="CDD" id="cd03225">
    <property type="entry name" value="ABC_cobalt_CbiO_domain1"/>
    <property type="match status" value="1"/>
</dbReference>
<comment type="subcellular location">
    <subcellularLocation>
        <location evidence="1">Cell membrane</location>
        <topology evidence="1">Peripheral membrane protein</topology>
    </subcellularLocation>
</comment>